<feature type="transmembrane region" description="Helical" evidence="1">
    <location>
        <begin position="6"/>
        <end position="27"/>
    </location>
</feature>
<evidence type="ECO:0000313" key="2">
    <source>
        <dbReference type="EMBL" id="SVC97499.1"/>
    </source>
</evidence>
<keyword evidence="1" id="KW-0472">Membrane</keyword>
<reference evidence="2" key="1">
    <citation type="submission" date="2018-05" db="EMBL/GenBank/DDBJ databases">
        <authorList>
            <person name="Lanie J.A."/>
            <person name="Ng W.-L."/>
            <person name="Kazmierczak K.M."/>
            <person name="Andrzejewski T.M."/>
            <person name="Davidsen T.M."/>
            <person name="Wayne K.J."/>
            <person name="Tettelin H."/>
            <person name="Glass J.I."/>
            <person name="Rusch D."/>
            <person name="Podicherti R."/>
            <person name="Tsui H.-C.T."/>
            <person name="Winkler M.E."/>
        </authorList>
    </citation>
    <scope>NUCLEOTIDE SEQUENCE</scope>
</reference>
<keyword evidence="1" id="KW-0812">Transmembrane</keyword>
<name>A0A382RIH3_9ZZZZ</name>
<dbReference type="AlphaFoldDB" id="A0A382RIH3"/>
<sequence length="62" mass="6939">MSPVWITVLLALSDFVAINLATVSLLWMKHVGGSLQSVIRGWNQMHPLLPGPPFAFVLEYYL</sequence>
<protein>
    <submittedName>
        <fullName evidence="2">Uncharacterized protein</fullName>
    </submittedName>
</protein>
<keyword evidence="1" id="KW-1133">Transmembrane helix</keyword>
<organism evidence="2">
    <name type="scientific">marine metagenome</name>
    <dbReference type="NCBI Taxonomy" id="408172"/>
    <lineage>
        <taxon>unclassified sequences</taxon>
        <taxon>metagenomes</taxon>
        <taxon>ecological metagenomes</taxon>
    </lineage>
</organism>
<proteinExistence type="predicted"/>
<accession>A0A382RIH3</accession>
<gene>
    <name evidence="2" type="ORF">METZ01_LOCUS350353</name>
</gene>
<dbReference type="EMBL" id="UINC01121976">
    <property type="protein sequence ID" value="SVC97499.1"/>
    <property type="molecule type" value="Genomic_DNA"/>
</dbReference>
<feature type="non-terminal residue" evidence="2">
    <location>
        <position position="62"/>
    </location>
</feature>
<evidence type="ECO:0000256" key="1">
    <source>
        <dbReference type="SAM" id="Phobius"/>
    </source>
</evidence>